<dbReference type="PROSITE" id="PS50928">
    <property type="entry name" value="ABC_TM1"/>
    <property type="match status" value="1"/>
</dbReference>
<feature type="transmembrane region" description="Helical" evidence="9">
    <location>
        <begin position="151"/>
        <end position="172"/>
    </location>
</feature>
<dbReference type="InterPro" id="IPR051613">
    <property type="entry name" value="ABC_transp_permease_HisMQ"/>
</dbReference>
<keyword evidence="8 9" id="KW-0472">Membrane</keyword>
<name>A0A9D2VGN9_9BURK</name>
<reference evidence="11" key="1">
    <citation type="journal article" date="2021" name="PeerJ">
        <title>Extensive microbial diversity within the chicken gut microbiome revealed by metagenomics and culture.</title>
        <authorList>
            <person name="Gilroy R."/>
            <person name="Ravi A."/>
            <person name="Getino M."/>
            <person name="Pursley I."/>
            <person name="Horton D.L."/>
            <person name="Alikhan N.F."/>
            <person name="Baker D."/>
            <person name="Gharbi K."/>
            <person name="Hall N."/>
            <person name="Watson M."/>
            <person name="Adriaenssens E.M."/>
            <person name="Foster-Nyarko E."/>
            <person name="Jarju S."/>
            <person name="Secka A."/>
            <person name="Antonio M."/>
            <person name="Oren A."/>
            <person name="Chaudhuri R.R."/>
            <person name="La Ragione R."/>
            <person name="Hildebrand F."/>
            <person name="Pallen M.J."/>
        </authorList>
    </citation>
    <scope>NUCLEOTIDE SEQUENCE</scope>
    <source>
        <strain evidence="11">CHK175-13533</strain>
    </source>
</reference>
<gene>
    <name evidence="11" type="ORF">K8U84_06700</name>
</gene>
<evidence type="ECO:0000256" key="7">
    <source>
        <dbReference type="ARBA" id="ARBA00022989"/>
    </source>
</evidence>
<keyword evidence="3 9" id="KW-0813">Transport</keyword>
<dbReference type="GO" id="GO:0022857">
    <property type="term" value="F:transmembrane transporter activity"/>
    <property type="evidence" value="ECO:0007669"/>
    <property type="project" value="InterPro"/>
</dbReference>
<dbReference type="Pfam" id="PF00528">
    <property type="entry name" value="BPD_transp_1"/>
    <property type="match status" value="1"/>
</dbReference>
<dbReference type="Gene3D" id="1.10.3720.10">
    <property type="entry name" value="MetI-like"/>
    <property type="match status" value="1"/>
</dbReference>
<proteinExistence type="inferred from homology"/>
<keyword evidence="4" id="KW-1003">Cell membrane</keyword>
<comment type="subcellular location">
    <subcellularLocation>
        <location evidence="1">Cell inner membrane</location>
        <topology evidence="1">Multi-pass membrane protein</topology>
    </subcellularLocation>
    <subcellularLocation>
        <location evidence="9">Cell membrane</location>
        <topology evidence="9">Multi-pass membrane protein</topology>
    </subcellularLocation>
</comment>
<sequence>MSLMGYGPQLVAGTWETIKLAILSLIVAVLLGLIAASAKLSKNRVARFVAALYTTLIRGIPDLVLLLLIFFSMQLYLNTLTDALHLPYIDIEPFSAGVLTLGFIYGAYFTETFRGAFMAIPAGQAEAAVAYGFSRWQIFSRIQFPQMMRHAIPGLGNNWQVLLKATALVSLIGLNDLVKVAQNAGNVTFKVFLFISVTGLIYLALTTVSNAVLYLLEKRYSVGVKRAEL</sequence>
<evidence type="ECO:0000256" key="2">
    <source>
        <dbReference type="ARBA" id="ARBA00010072"/>
    </source>
</evidence>
<evidence type="ECO:0000256" key="9">
    <source>
        <dbReference type="RuleBase" id="RU363032"/>
    </source>
</evidence>
<dbReference type="InterPro" id="IPR010065">
    <property type="entry name" value="AA_ABC_transptr_permease_3TM"/>
</dbReference>
<dbReference type="PANTHER" id="PTHR30133">
    <property type="entry name" value="CATIONIC AMINO ACID TRANSPORTER, MEMBRANE COMPONENT"/>
    <property type="match status" value="1"/>
</dbReference>
<dbReference type="Proteomes" id="UP000700248">
    <property type="component" value="Unassembled WGS sequence"/>
</dbReference>
<dbReference type="NCBIfam" id="TIGR01726">
    <property type="entry name" value="HEQRo_perm_3TM"/>
    <property type="match status" value="1"/>
</dbReference>
<dbReference type="GO" id="GO:0043190">
    <property type="term" value="C:ATP-binding cassette (ABC) transporter complex"/>
    <property type="evidence" value="ECO:0007669"/>
    <property type="project" value="InterPro"/>
</dbReference>
<evidence type="ECO:0000256" key="1">
    <source>
        <dbReference type="ARBA" id="ARBA00004429"/>
    </source>
</evidence>
<feature type="transmembrane region" description="Helical" evidence="9">
    <location>
        <begin position="192"/>
        <end position="216"/>
    </location>
</feature>
<evidence type="ECO:0000313" key="12">
    <source>
        <dbReference type="Proteomes" id="UP000700248"/>
    </source>
</evidence>
<dbReference type="PANTHER" id="PTHR30133:SF1">
    <property type="entry name" value="HISTIDINE TRANSPORT SYSTEM PERMEASE PROTEIN HISQ"/>
    <property type="match status" value="1"/>
</dbReference>
<feature type="transmembrane region" description="Helical" evidence="9">
    <location>
        <begin position="20"/>
        <end position="38"/>
    </location>
</feature>
<feature type="transmembrane region" description="Helical" evidence="9">
    <location>
        <begin position="93"/>
        <end position="110"/>
    </location>
</feature>
<evidence type="ECO:0000256" key="5">
    <source>
        <dbReference type="ARBA" id="ARBA00022519"/>
    </source>
</evidence>
<dbReference type="EMBL" id="DYTQ01000076">
    <property type="protein sequence ID" value="HJH24224.1"/>
    <property type="molecule type" value="Genomic_DNA"/>
</dbReference>
<dbReference type="SUPFAM" id="SSF161098">
    <property type="entry name" value="MetI-like"/>
    <property type="match status" value="1"/>
</dbReference>
<keyword evidence="6 9" id="KW-0812">Transmembrane</keyword>
<keyword evidence="5" id="KW-0997">Cell inner membrane</keyword>
<dbReference type="InterPro" id="IPR035906">
    <property type="entry name" value="MetI-like_sf"/>
</dbReference>
<comment type="caution">
    <text evidence="11">The sequence shown here is derived from an EMBL/GenBank/DDBJ whole genome shotgun (WGS) entry which is preliminary data.</text>
</comment>
<feature type="transmembrane region" description="Helical" evidence="9">
    <location>
        <begin position="50"/>
        <end position="73"/>
    </location>
</feature>
<comment type="similarity">
    <text evidence="2">Belongs to the binding-protein-dependent transport system permease family. HisMQ subfamily.</text>
</comment>
<dbReference type="InterPro" id="IPR000515">
    <property type="entry name" value="MetI-like"/>
</dbReference>
<dbReference type="AlphaFoldDB" id="A0A9D2VGN9"/>
<protein>
    <submittedName>
        <fullName evidence="11">ABC transporter permease</fullName>
    </submittedName>
</protein>
<evidence type="ECO:0000256" key="3">
    <source>
        <dbReference type="ARBA" id="ARBA00022448"/>
    </source>
</evidence>
<dbReference type="RefSeq" id="WP_276830938.1">
    <property type="nucleotide sequence ID" value="NZ_DYTQ01000076.1"/>
</dbReference>
<evidence type="ECO:0000256" key="6">
    <source>
        <dbReference type="ARBA" id="ARBA00022692"/>
    </source>
</evidence>
<feature type="domain" description="ABC transmembrane type-1" evidence="10">
    <location>
        <begin position="14"/>
        <end position="213"/>
    </location>
</feature>
<dbReference type="CDD" id="cd06261">
    <property type="entry name" value="TM_PBP2"/>
    <property type="match status" value="1"/>
</dbReference>
<organism evidence="11 12">
    <name type="scientific">Paenalcaligenes hominis</name>
    <dbReference type="NCBI Taxonomy" id="643674"/>
    <lineage>
        <taxon>Bacteria</taxon>
        <taxon>Pseudomonadati</taxon>
        <taxon>Pseudomonadota</taxon>
        <taxon>Betaproteobacteria</taxon>
        <taxon>Burkholderiales</taxon>
        <taxon>Alcaligenaceae</taxon>
        <taxon>Paenalcaligenes</taxon>
    </lineage>
</organism>
<dbReference type="NCBIfam" id="NF011714">
    <property type="entry name" value="PRK15135.1"/>
    <property type="match status" value="1"/>
</dbReference>
<accession>A0A9D2VGN9</accession>
<reference evidence="11" key="2">
    <citation type="submission" date="2021-09" db="EMBL/GenBank/DDBJ databases">
        <authorList>
            <person name="Gilroy R."/>
        </authorList>
    </citation>
    <scope>NUCLEOTIDE SEQUENCE</scope>
    <source>
        <strain evidence="11">CHK175-13533</strain>
    </source>
</reference>
<evidence type="ECO:0000256" key="4">
    <source>
        <dbReference type="ARBA" id="ARBA00022475"/>
    </source>
</evidence>
<evidence type="ECO:0000256" key="8">
    <source>
        <dbReference type="ARBA" id="ARBA00023136"/>
    </source>
</evidence>
<keyword evidence="7 9" id="KW-1133">Transmembrane helix</keyword>
<evidence type="ECO:0000313" key="11">
    <source>
        <dbReference type="EMBL" id="HJH24224.1"/>
    </source>
</evidence>
<evidence type="ECO:0000259" key="10">
    <source>
        <dbReference type="PROSITE" id="PS50928"/>
    </source>
</evidence>